<dbReference type="EC" id="2.3.2.8" evidence="1"/>
<sequence length="356" mass="39450">MFDVKNSVEAIDDPTTSNNECTCACHEASSSGMKDSLSDQSEERKSSEQTISYLAVQLDKAVSKCTEHGELPSAIKLPTVSVKKVFQGKWKLHVEGGKYLLYSSNIAFQIAAILNRAKSANKQPRPNHEDDNAITSKAIAERLVASVDQLAQSSSSLVVGACKGHINFYGAATQSPSESSETLSGPEESGRGCKIKGCCSRKSNEHLLGKRRRLEVRLKRSSFDPKEFDLYRRYQLNVHNDDPYNITEGSYKMFLVDSPLVFVPSSGDSGVTPCGFGSFHQQYVIDGHLIAVGVIDILPKCLSSTYLFWDPDYAILSFGNYSALQEINWVKENLVHCASLQHYYLGYYIHSCSKMR</sequence>
<feature type="domain" description="N-end rule aminoacyl transferase C-terminal" evidence="3">
    <location>
        <begin position="227"/>
        <end position="356"/>
    </location>
</feature>
<dbReference type="Pfam" id="PF04377">
    <property type="entry name" value="ATE_C"/>
    <property type="match status" value="1"/>
</dbReference>
<dbReference type="GO" id="GO:0005737">
    <property type="term" value="C:cytoplasm"/>
    <property type="evidence" value="ECO:0007669"/>
    <property type="project" value="TreeGrafter"/>
</dbReference>
<dbReference type="InterPro" id="IPR030700">
    <property type="entry name" value="N-end_Aminoacyl_Trfase"/>
</dbReference>
<keyword evidence="5" id="KW-1185">Reference proteome</keyword>
<dbReference type="PIRSF" id="PIRSF037207">
    <property type="entry name" value="ATE1_euk"/>
    <property type="match status" value="1"/>
</dbReference>
<gene>
    <name evidence="4" type="ORF">LTRI10_LOCUS28590</name>
</gene>
<organism evidence="4 5">
    <name type="scientific">Linum trigynum</name>
    <dbReference type="NCBI Taxonomy" id="586398"/>
    <lineage>
        <taxon>Eukaryota</taxon>
        <taxon>Viridiplantae</taxon>
        <taxon>Streptophyta</taxon>
        <taxon>Embryophyta</taxon>
        <taxon>Tracheophyta</taxon>
        <taxon>Spermatophyta</taxon>
        <taxon>Magnoliopsida</taxon>
        <taxon>eudicotyledons</taxon>
        <taxon>Gunneridae</taxon>
        <taxon>Pentapetalae</taxon>
        <taxon>rosids</taxon>
        <taxon>fabids</taxon>
        <taxon>Malpighiales</taxon>
        <taxon>Linaceae</taxon>
        <taxon>Linum</taxon>
    </lineage>
</organism>
<dbReference type="AlphaFoldDB" id="A0AAV2ENT2"/>
<feature type="region of interest" description="Disordered" evidence="2">
    <location>
        <begin position="172"/>
        <end position="192"/>
    </location>
</feature>
<dbReference type="Proteomes" id="UP001497516">
    <property type="component" value="Chromosome 5"/>
</dbReference>
<accession>A0AAV2ENT2</accession>
<comment type="catalytic activity">
    <reaction evidence="1">
        <text>an N-terminal L-alpha-aminoacyl-[protein] + L-arginyl-tRNA(Arg) = an N-terminal L-arginyl-L-aminoacyl-[protein] + tRNA(Arg) + H(+)</text>
        <dbReference type="Rhea" id="RHEA:10208"/>
        <dbReference type="Rhea" id="RHEA-COMP:9658"/>
        <dbReference type="Rhea" id="RHEA-COMP:9673"/>
        <dbReference type="Rhea" id="RHEA-COMP:10636"/>
        <dbReference type="Rhea" id="RHEA-COMP:10638"/>
        <dbReference type="ChEBI" id="CHEBI:15378"/>
        <dbReference type="ChEBI" id="CHEBI:78442"/>
        <dbReference type="ChEBI" id="CHEBI:78513"/>
        <dbReference type="ChEBI" id="CHEBI:78597"/>
        <dbReference type="ChEBI" id="CHEBI:83562"/>
        <dbReference type="EC" id="2.3.2.8"/>
    </reaction>
</comment>
<evidence type="ECO:0000256" key="2">
    <source>
        <dbReference type="SAM" id="MobiDB-lite"/>
    </source>
</evidence>
<evidence type="ECO:0000313" key="5">
    <source>
        <dbReference type="Proteomes" id="UP001497516"/>
    </source>
</evidence>
<dbReference type="PANTHER" id="PTHR21367:SF1">
    <property type="entry name" value="ARGINYL-TRNA--PROTEIN TRANSFERASE 1"/>
    <property type="match status" value="1"/>
</dbReference>
<keyword evidence="1" id="KW-0833">Ubl conjugation pathway</keyword>
<comment type="function">
    <text evidence="1">Involved in the post-translational conjugation of arginine to the N-terminal aspartate or glutamate of a protein. This arginylation is required for degradation of the protein via the ubiquitin pathway.</text>
</comment>
<dbReference type="EMBL" id="OZ034818">
    <property type="protein sequence ID" value="CAL1387616.1"/>
    <property type="molecule type" value="Genomic_DNA"/>
</dbReference>
<keyword evidence="1" id="KW-0012">Acyltransferase</keyword>
<dbReference type="InterPro" id="IPR007472">
    <property type="entry name" value="N-end_Aminoacyl_Trfase_C"/>
</dbReference>
<dbReference type="GO" id="GO:0004057">
    <property type="term" value="F:arginyl-tRNA--protein transferase activity"/>
    <property type="evidence" value="ECO:0007669"/>
    <property type="project" value="UniProtKB-EC"/>
</dbReference>
<proteinExistence type="inferred from homology"/>
<feature type="compositionally biased region" description="Polar residues" evidence="2">
    <location>
        <begin position="172"/>
        <end position="183"/>
    </location>
</feature>
<reference evidence="4 5" key="1">
    <citation type="submission" date="2024-04" db="EMBL/GenBank/DDBJ databases">
        <authorList>
            <person name="Fracassetti M."/>
        </authorList>
    </citation>
    <scope>NUCLEOTIDE SEQUENCE [LARGE SCALE GENOMIC DNA]</scope>
</reference>
<protein>
    <recommendedName>
        <fullName evidence="1">Arginyl-tRNA--protein transferase</fullName>
        <ecNumber evidence="1">2.3.2.8</ecNumber>
    </recommendedName>
</protein>
<evidence type="ECO:0000256" key="1">
    <source>
        <dbReference type="PIRNR" id="PIRNR037207"/>
    </source>
</evidence>
<comment type="similarity">
    <text evidence="1">Belongs to the R-transferase family.</text>
</comment>
<dbReference type="InterPro" id="IPR017137">
    <property type="entry name" value="Arg-tRNA-P_Trfase_1_euk"/>
</dbReference>
<name>A0AAV2ENT2_9ROSI</name>
<evidence type="ECO:0000313" key="4">
    <source>
        <dbReference type="EMBL" id="CAL1387616.1"/>
    </source>
</evidence>
<dbReference type="PANTHER" id="PTHR21367">
    <property type="entry name" value="ARGININE-TRNA-PROTEIN TRANSFERASE 1"/>
    <property type="match status" value="1"/>
</dbReference>
<keyword evidence="1" id="KW-0808">Transferase</keyword>
<evidence type="ECO:0000259" key="3">
    <source>
        <dbReference type="Pfam" id="PF04377"/>
    </source>
</evidence>